<proteinExistence type="predicted"/>
<dbReference type="Proteomes" id="UP001589609">
    <property type="component" value="Unassembled WGS sequence"/>
</dbReference>
<evidence type="ECO:0000313" key="3">
    <source>
        <dbReference type="Proteomes" id="UP001589609"/>
    </source>
</evidence>
<evidence type="ECO:0000313" key="2">
    <source>
        <dbReference type="EMBL" id="MFB9762650.1"/>
    </source>
</evidence>
<keyword evidence="1" id="KW-0472">Membrane</keyword>
<reference evidence="2 3" key="1">
    <citation type="submission" date="2024-09" db="EMBL/GenBank/DDBJ databases">
        <authorList>
            <person name="Sun Q."/>
            <person name="Mori K."/>
        </authorList>
    </citation>
    <scope>NUCLEOTIDE SEQUENCE [LARGE SCALE GENOMIC DNA]</scope>
    <source>
        <strain evidence="2 3">JCM 11201</strain>
    </source>
</reference>
<keyword evidence="1" id="KW-1133">Transmembrane helix</keyword>
<dbReference type="EMBL" id="JBHMAF010000200">
    <property type="protein sequence ID" value="MFB9762650.1"/>
    <property type="molecule type" value="Genomic_DNA"/>
</dbReference>
<gene>
    <name evidence="2" type="ORF">ACFFMS_30980</name>
</gene>
<dbReference type="RefSeq" id="WP_129729070.1">
    <property type="nucleotide sequence ID" value="NZ_JAPCYI010000001.1"/>
</dbReference>
<name>A0ABV5WQP6_9BACI</name>
<keyword evidence="3" id="KW-1185">Reference proteome</keyword>
<evidence type="ECO:0000256" key="1">
    <source>
        <dbReference type="SAM" id="Phobius"/>
    </source>
</evidence>
<feature type="transmembrane region" description="Helical" evidence="1">
    <location>
        <begin position="6"/>
        <end position="30"/>
    </location>
</feature>
<organism evidence="2 3">
    <name type="scientific">Ectobacillus funiculus</name>
    <dbReference type="NCBI Taxonomy" id="137993"/>
    <lineage>
        <taxon>Bacteria</taxon>
        <taxon>Bacillati</taxon>
        <taxon>Bacillota</taxon>
        <taxon>Bacilli</taxon>
        <taxon>Bacillales</taxon>
        <taxon>Bacillaceae</taxon>
        <taxon>Ectobacillus</taxon>
    </lineage>
</organism>
<sequence>MIAYFFDLAIVAVLIIGITAMIGVITNGIGEKVFGGRKRREFVDQSAKTQTGWNAVGGKGIYRKRTY</sequence>
<accession>A0ABV5WQP6</accession>
<protein>
    <submittedName>
        <fullName evidence="2">Uncharacterized protein</fullName>
    </submittedName>
</protein>
<comment type="caution">
    <text evidence="2">The sequence shown here is derived from an EMBL/GenBank/DDBJ whole genome shotgun (WGS) entry which is preliminary data.</text>
</comment>
<keyword evidence="1" id="KW-0812">Transmembrane</keyword>